<dbReference type="OrthoDB" id="4377216at2"/>
<dbReference type="Proteomes" id="UP000194000">
    <property type="component" value="Unassembled WGS sequence"/>
</dbReference>
<comment type="caution">
    <text evidence="3">The sequence shown here is derived from an EMBL/GenBank/DDBJ whole genome shotgun (WGS) entry which is preliminary data.</text>
</comment>
<dbReference type="RefSeq" id="WP_085199240.1">
    <property type="nucleotide sequence ID" value="NZ_JACKVI010000003.1"/>
</dbReference>
<gene>
    <name evidence="3" type="ORF">AWC06_21490</name>
</gene>
<dbReference type="EMBL" id="LQOW01000028">
    <property type="protein sequence ID" value="ORV57907.1"/>
    <property type="molecule type" value="Genomic_DNA"/>
</dbReference>
<protein>
    <submittedName>
        <fullName evidence="3">Uncharacterized protein</fullName>
    </submittedName>
</protein>
<organism evidence="3 4">
    <name type="scientific">Mycobacterium fragae</name>
    <dbReference type="NCBI Taxonomy" id="1260918"/>
    <lineage>
        <taxon>Bacteria</taxon>
        <taxon>Bacillati</taxon>
        <taxon>Actinomycetota</taxon>
        <taxon>Actinomycetes</taxon>
        <taxon>Mycobacteriales</taxon>
        <taxon>Mycobacteriaceae</taxon>
        <taxon>Mycobacterium</taxon>
    </lineage>
</organism>
<feature type="signal peptide" evidence="2">
    <location>
        <begin position="1"/>
        <end position="17"/>
    </location>
</feature>
<name>A0A1X1UM87_9MYCO</name>
<dbReference type="Gene3D" id="2.60.40.2880">
    <property type="entry name" value="MmpS1-5, C-terminal soluble domain"/>
    <property type="match status" value="1"/>
</dbReference>
<keyword evidence="4" id="KW-1185">Reference proteome</keyword>
<keyword evidence="2" id="KW-0732">Signal</keyword>
<dbReference type="STRING" id="1260918.AWC06_21490"/>
<proteinExistence type="predicted"/>
<feature type="region of interest" description="Disordered" evidence="1">
    <location>
        <begin position="24"/>
        <end position="65"/>
    </location>
</feature>
<feature type="chain" id="PRO_5038770665" evidence="2">
    <location>
        <begin position="18"/>
        <end position="152"/>
    </location>
</feature>
<accession>A0A1X1UM87</accession>
<evidence type="ECO:0000313" key="3">
    <source>
        <dbReference type="EMBL" id="ORV57907.1"/>
    </source>
</evidence>
<evidence type="ECO:0000256" key="1">
    <source>
        <dbReference type="SAM" id="MobiDB-lite"/>
    </source>
</evidence>
<feature type="compositionally biased region" description="Low complexity" evidence="1">
    <location>
        <begin position="24"/>
        <end position="62"/>
    </location>
</feature>
<sequence>MRSYGCAVGVIVSVVSAGVAATGCAKSTGPAADTTSSSAMSHTTTSAPAAPTSAMPTSAGPTGEPVGTAVMKVRGGNAPVTIRYRINGGPEQTETNVPLPWEKQYPVYNEVESQVTADGGDTALTCTIIMNGDKLVSLKSEPRPTCNFAYWG</sequence>
<reference evidence="3 4" key="1">
    <citation type="submission" date="2016-01" db="EMBL/GenBank/DDBJ databases">
        <title>The new phylogeny of the genus Mycobacterium.</title>
        <authorList>
            <person name="Tarcisio F."/>
            <person name="Conor M."/>
            <person name="Antonella G."/>
            <person name="Elisabetta G."/>
            <person name="Giulia F.S."/>
            <person name="Sara T."/>
            <person name="Anna F."/>
            <person name="Clotilde B."/>
            <person name="Roberto B."/>
            <person name="Veronica D.S."/>
            <person name="Fabio R."/>
            <person name="Monica P."/>
            <person name="Olivier J."/>
            <person name="Enrico T."/>
            <person name="Nicola S."/>
        </authorList>
    </citation>
    <scope>NUCLEOTIDE SEQUENCE [LARGE SCALE GENOMIC DNA]</scope>
    <source>
        <strain evidence="3 4">DSM 45731</strain>
    </source>
</reference>
<dbReference type="InterPro" id="IPR038468">
    <property type="entry name" value="MmpS_C"/>
</dbReference>
<dbReference type="PROSITE" id="PS51257">
    <property type="entry name" value="PROKAR_LIPOPROTEIN"/>
    <property type="match status" value="1"/>
</dbReference>
<dbReference type="AlphaFoldDB" id="A0A1X1UM87"/>
<evidence type="ECO:0000256" key="2">
    <source>
        <dbReference type="SAM" id="SignalP"/>
    </source>
</evidence>
<evidence type="ECO:0000313" key="4">
    <source>
        <dbReference type="Proteomes" id="UP000194000"/>
    </source>
</evidence>